<dbReference type="UniPathway" id="UPA00051">
    <property type="reaction ID" value="UER00074"/>
</dbReference>
<name>A0A455T472_9CHLR</name>
<keyword evidence="1 2" id="KW-0808">Transferase</keyword>
<dbReference type="PIRSF" id="PIRSF000443">
    <property type="entry name" value="Homoser_Ac_trans"/>
    <property type="match status" value="1"/>
</dbReference>
<dbReference type="InterPro" id="IPR000073">
    <property type="entry name" value="AB_hydrolase_1"/>
</dbReference>
<dbReference type="InterPro" id="IPR029058">
    <property type="entry name" value="AB_hydrolase_fold"/>
</dbReference>
<feature type="domain" description="AB hydrolase-1" evidence="4">
    <location>
        <begin position="56"/>
        <end position="367"/>
    </location>
</feature>
<dbReference type="GO" id="GO:0004414">
    <property type="term" value="F:homoserine O-acetyltransferase activity"/>
    <property type="evidence" value="ECO:0007669"/>
    <property type="project" value="UniProtKB-UniRule"/>
</dbReference>
<proteinExistence type="inferred from homology"/>
<feature type="active site" evidence="2 3">
    <location>
        <position position="363"/>
    </location>
</feature>
<evidence type="ECO:0000256" key="1">
    <source>
        <dbReference type="ARBA" id="ARBA00022679"/>
    </source>
</evidence>
<accession>A0A455T472</accession>
<sequence length="382" mass="42274">MVARVEHSVVTGTQPVPVKCLQSYTFDSLPLQYGGHFGPITLAYETWGRLNAAGDNAILIAHALTGSSHAHDPEHPDDPKAAWWNPLIGPGRPFDTSRYFVVCSNVLGGCYGSTGPSSIDPNTGRPYGMRFPLVTIRDMVRAQRRLIEHLGIRRLIVAGGSIGGQQALEWAVSYPELVDKVIVVAATSALTAQAIAFSEVGRQAIMLDPRWQGGDYPPGEGPDAGLAIARMLGMITYQSEEAMELRFSRRPARNCEVPSPTRTPSLGTRFDVENYLYYQGQALVRRFDANTYLYLSRAMDLYDVSEGYPSLDAALSRIRSRALFVGIRSDFLFPAARVRWLAERVRQLGGDATYVELDSPHGHDAFLKEWEQMKAALRWLEA</sequence>
<dbReference type="EC" id="2.3.1.31" evidence="2"/>
<organism evidence="5">
    <name type="scientific">Thermogemmatispora argillosa</name>
    <dbReference type="NCBI Taxonomy" id="2045280"/>
    <lineage>
        <taxon>Bacteria</taxon>
        <taxon>Bacillati</taxon>
        <taxon>Chloroflexota</taxon>
        <taxon>Ktedonobacteria</taxon>
        <taxon>Thermogemmatisporales</taxon>
        <taxon>Thermogemmatisporaceae</taxon>
        <taxon>Thermogemmatispora</taxon>
    </lineage>
</organism>
<dbReference type="EMBL" id="AP019377">
    <property type="protein sequence ID" value="BBH94616.1"/>
    <property type="molecule type" value="Genomic_DNA"/>
</dbReference>
<keyword evidence="2" id="KW-0028">Amino-acid biosynthesis</keyword>
<dbReference type="HAMAP" id="MF_00296">
    <property type="entry name" value="MetX_acyltransf"/>
    <property type="match status" value="1"/>
</dbReference>
<dbReference type="NCBIfam" id="TIGR01392">
    <property type="entry name" value="homoserO_Ac_trn"/>
    <property type="match status" value="1"/>
</dbReference>
<comment type="caution">
    <text evidence="2">Lacks conserved residue(s) required for the propagation of feature annotation.</text>
</comment>
<dbReference type="InterPro" id="IPR008220">
    <property type="entry name" value="HAT_MetX-like"/>
</dbReference>
<reference evidence="5" key="1">
    <citation type="submission" date="2018-12" db="EMBL/GenBank/DDBJ databases">
        <title>Novel natural products biosynthetic potential of the class Ktedonobacteria.</title>
        <authorList>
            <person name="Zheng Y."/>
            <person name="Saitou A."/>
            <person name="Wang C.M."/>
            <person name="Toyoda A."/>
            <person name="Minakuchi Y."/>
            <person name="Sekiguchi Y."/>
            <person name="Ueda K."/>
            <person name="Takano H."/>
            <person name="Sakai Y."/>
            <person name="Yokota A."/>
            <person name="Yabe S."/>
        </authorList>
    </citation>
    <scope>NUCLEOTIDE SEQUENCE</scope>
    <source>
        <strain evidence="5">A3-2</strain>
    </source>
</reference>
<feature type="binding site" evidence="2">
    <location>
        <position position="364"/>
    </location>
    <ligand>
        <name>substrate</name>
    </ligand>
</feature>
<dbReference type="SUPFAM" id="SSF53474">
    <property type="entry name" value="alpha/beta-Hydrolases"/>
    <property type="match status" value="1"/>
</dbReference>
<dbReference type="GO" id="GO:0009086">
    <property type="term" value="P:methionine biosynthetic process"/>
    <property type="evidence" value="ECO:0007669"/>
    <property type="project" value="UniProtKB-UniRule"/>
</dbReference>
<dbReference type="Pfam" id="PF00561">
    <property type="entry name" value="Abhydrolase_1"/>
    <property type="match status" value="1"/>
</dbReference>
<keyword evidence="2" id="KW-0012">Acyltransferase</keyword>
<feature type="binding site" evidence="2">
    <location>
        <position position="230"/>
    </location>
    <ligand>
        <name>substrate</name>
    </ligand>
</feature>
<comment type="subunit">
    <text evidence="2">Homodimer.</text>
</comment>
<evidence type="ECO:0000259" key="4">
    <source>
        <dbReference type="Pfam" id="PF00561"/>
    </source>
</evidence>
<keyword evidence="2" id="KW-0963">Cytoplasm</keyword>
<dbReference type="Gene3D" id="1.10.1740.110">
    <property type="match status" value="1"/>
</dbReference>
<gene>
    <name evidence="5" type="primary">metX</name>
    <name evidence="2" type="synonym">metXA</name>
    <name evidence="5" type="ORF">KTA_28150</name>
</gene>
<comment type="similarity">
    <text evidence="2">Belongs to the AB hydrolase superfamily. MetX family.</text>
</comment>
<protein>
    <recommendedName>
        <fullName evidence="2">Homoserine O-acetyltransferase</fullName>
        <shortName evidence="2">HAT</shortName>
        <ecNumber evidence="2">2.3.1.31</ecNumber>
    </recommendedName>
    <alternativeName>
        <fullName evidence="2">Homoserine transacetylase</fullName>
        <shortName evidence="2">HTA</shortName>
    </alternativeName>
</protein>
<evidence type="ECO:0000256" key="3">
    <source>
        <dbReference type="PIRSR" id="PIRSR000443-1"/>
    </source>
</evidence>
<feature type="active site" evidence="2 3">
    <location>
        <position position="330"/>
    </location>
</feature>
<dbReference type="NCBIfam" id="NF001209">
    <property type="entry name" value="PRK00175.1"/>
    <property type="match status" value="1"/>
</dbReference>
<feature type="active site" description="Nucleophile" evidence="2 3">
    <location>
        <position position="161"/>
    </location>
</feature>
<dbReference type="AlphaFoldDB" id="A0A455T472"/>
<dbReference type="GO" id="GO:0005737">
    <property type="term" value="C:cytoplasm"/>
    <property type="evidence" value="ECO:0007669"/>
    <property type="project" value="UniProtKB-SubCell"/>
</dbReference>
<comment type="function">
    <text evidence="2">Transfers an acetyl group from acetyl-CoA to L-homoserine, forming acetyl-L-homoserine.</text>
</comment>
<comment type="pathway">
    <text evidence="2">Amino-acid biosynthesis; L-methionine biosynthesis via de novo pathway; O-acetyl-L-homoserine from L-homoserine: step 1/1.</text>
</comment>
<comment type="catalytic activity">
    <reaction evidence="2">
        <text>L-homoserine + acetyl-CoA = O-acetyl-L-homoserine + CoA</text>
        <dbReference type="Rhea" id="RHEA:13701"/>
        <dbReference type="ChEBI" id="CHEBI:57287"/>
        <dbReference type="ChEBI" id="CHEBI:57288"/>
        <dbReference type="ChEBI" id="CHEBI:57476"/>
        <dbReference type="ChEBI" id="CHEBI:57716"/>
        <dbReference type="EC" id="2.3.1.31"/>
    </reaction>
</comment>
<dbReference type="Gene3D" id="3.40.50.1820">
    <property type="entry name" value="alpha/beta hydrolase"/>
    <property type="match status" value="1"/>
</dbReference>
<evidence type="ECO:0000313" key="5">
    <source>
        <dbReference type="EMBL" id="BBH94616.1"/>
    </source>
</evidence>
<keyword evidence="2" id="KW-0486">Methionine biosynthesis</keyword>
<comment type="subcellular location">
    <subcellularLocation>
        <location evidence="2">Cytoplasm</location>
    </subcellularLocation>
</comment>
<dbReference type="PANTHER" id="PTHR32268:SF11">
    <property type="entry name" value="HOMOSERINE O-ACETYLTRANSFERASE"/>
    <property type="match status" value="1"/>
</dbReference>
<dbReference type="GO" id="GO:0009092">
    <property type="term" value="P:homoserine metabolic process"/>
    <property type="evidence" value="ECO:0007669"/>
    <property type="project" value="TreeGrafter"/>
</dbReference>
<evidence type="ECO:0000256" key="2">
    <source>
        <dbReference type="HAMAP-Rule" id="MF_00296"/>
    </source>
</evidence>
<dbReference type="PANTHER" id="PTHR32268">
    <property type="entry name" value="HOMOSERINE O-ACETYLTRANSFERASE"/>
    <property type="match status" value="1"/>
</dbReference>